<keyword evidence="4" id="KW-0472">Membrane</keyword>
<keyword evidence="4" id="KW-1133">Transmembrane helix</keyword>
<keyword evidence="4" id="KW-0812">Transmembrane</keyword>
<proteinExistence type="predicted"/>
<dbReference type="Pfam" id="PF00717">
    <property type="entry name" value="Peptidase_S24"/>
    <property type="match status" value="1"/>
</dbReference>
<evidence type="ECO:0000313" key="7">
    <source>
        <dbReference type="Proteomes" id="UP000018861"/>
    </source>
</evidence>
<dbReference type="Proteomes" id="UP000018861">
    <property type="component" value="Unassembled WGS sequence"/>
</dbReference>
<comment type="caution">
    <text evidence="6">The sequence shown here is derived from an EMBL/GenBank/DDBJ whole genome shotgun (WGS) entry which is preliminary data.</text>
</comment>
<sequence length="267" mass="30241">MYHNDTIFVLLLITDANIKILSIWAIQNQNKLYINAVKICFMIDIERVIKVVDWLIFEKIVKSRKDLALKMGYTESSMSQILNQKVPLSERFIKKLSILDDRINIDWVMGGDGDMLQESLIKETQVFYGGEDFEEPTYVPLLPISAQGGSLNDFVVSVKDSDCERVISPIRGADFAMTVAGDSMAPEYPSGSQILIKKINERAFIDWGKVYVLDTCNGSVIKRIFPADDKDPGKVKCVSINPDYPPFEVSFEDIFSVYRVLLSMSIK</sequence>
<gene>
    <name evidence="6" type="ORF">JCM6292_803</name>
</gene>
<evidence type="ECO:0000256" key="3">
    <source>
        <dbReference type="ARBA" id="ARBA00023163"/>
    </source>
</evidence>
<name>W4P4G9_9BACE</name>
<evidence type="ECO:0000259" key="5">
    <source>
        <dbReference type="Pfam" id="PF00717"/>
    </source>
</evidence>
<dbReference type="PANTHER" id="PTHR40661">
    <property type="match status" value="1"/>
</dbReference>
<evidence type="ECO:0000256" key="2">
    <source>
        <dbReference type="ARBA" id="ARBA00023125"/>
    </source>
</evidence>
<dbReference type="InterPro" id="IPR001387">
    <property type="entry name" value="Cro/C1-type_HTH"/>
</dbReference>
<protein>
    <recommendedName>
        <fullName evidence="5">Peptidase S24/S26A/S26B/S26C domain-containing protein</fullName>
    </recommendedName>
</protein>
<evidence type="ECO:0000256" key="1">
    <source>
        <dbReference type="ARBA" id="ARBA00023015"/>
    </source>
</evidence>
<keyword evidence="3" id="KW-0804">Transcription</keyword>
<evidence type="ECO:0000313" key="6">
    <source>
        <dbReference type="EMBL" id="GAE14640.1"/>
    </source>
</evidence>
<keyword evidence="1" id="KW-0805">Transcription regulation</keyword>
<evidence type="ECO:0000256" key="4">
    <source>
        <dbReference type="SAM" id="Phobius"/>
    </source>
</evidence>
<dbReference type="CDD" id="cd00093">
    <property type="entry name" value="HTH_XRE"/>
    <property type="match status" value="1"/>
</dbReference>
<organism evidence="6 7">
    <name type="scientific">Bacteroides pyogenes JCM 6292</name>
    <dbReference type="NCBI Taxonomy" id="1235809"/>
    <lineage>
        <taxon>Bacteria</taxon>
        <taxon>Pseudomonadati</taxon>
        <taxon>Bacteroidota</taxon>
        <taxon>Bacteroidia</taxon>
        <taxon>Bacteroidales</taxon>
        <taxon>Bacteroidaceae</taxon>
        <taxon>Bacteroides</taxon>
    </lineage>
</organism>
<dbReference type="SUPFAM" id="SSF51306">
    <property type="entry name" value="LexA/Signal peptidase"/>
    <property type="match status" value="1"/>
</dbReference>
<dbReference type="PANTHER" id="PTHR40661:SF1">
    <property type="entry name" value="HTH CRO_C1-TYPE DOMAIN-CONTAINING PROTEIN"/>
    <property type="match status" value="1"/>
</dbReference>
<feature type="transmembrane region" description="Helical" evidence="4">
    <location>
        <begin position="6"/>
        <end position="26"/>
    </location>
</feature>
<dbReference type="GO" id="GO:0003677">
    <property type="term" value="F:DNA binding"/>
    <property type="evidence" value="ECO:0007669"/>
    <property type="project" value="UniProtKB-KW"/>
</dbReference>
<accession>W4P4G9</accession>
<dbReference type="AlphaFoldDB" id="W4P4G9"/>
<dbReference type="InterPro" id="IPR015927">
    <property type="entry name" value="Peptidase_S24_S26A/B/C"/>
</dbReference>
<dbReference type="CDD" id="cd06529">
    <property type="entry name" value="S24_LexA-like"/>
    <property type="match status" value="1"/>
</dbReference>
<reference evidence="6 7" key="1">
    <citation type="journal article" date="2014" name="Genome Announc.">
        <title>Draft Genome Sequences of Three Strains of Bacteroides pyogenes Isolated from a Cat and Swine.</title>
        <authorList>
            <person name="Sakamoto M."/>
            <person name="Oshima K."/>
            <person name="Suda W."/>
            <person name="Kitamura K."/>
            <person name="Iida T."/>
            <person name="Hattori M."/>
            <person name="Ohkuma M."/>
        </authorList>
    </citation>
    <scope>NUCLEOTIDE SEQUENCE [LARGE SCALE GENOMIC DNA]</scope>
    <source>
        <strain evidence="6 7">JCM 6292</strain>
    </source>
</reference>
<keyword evidence="2" id="KW-0238">DNA-binding</keyword>
<dbReference type="InterPro" id="IPR039418">
    <property type="entry name" value="LexA-like"/>
</dbReference>
<dbReference type="Gene3D" id="2.10.109.10">
    <property type="entry name" value="Umud Fragment, subunit A"/>
    <property type="match status" value="1"/>
</dbReference>
<feature type="domain" description="Peptidase S24/S26A/S26B/S26C" evidence="5">
    <location>
        <begin position="170"/>
        <end position="252"/>
    </location>
</feature>
<dbReference type="EMBL" id="BAIQ01000005">
    <property type="protein sequence ID" value="GAE14640.1"/>
    <property type="molecule type" value="Genomic_DNA"/>
</dbReference>
<dbReference type="InterPro" id="IPR036286">
    <property type="entry name" value="LexA/Signal_pep-like_sf"/>
</dbReference>